<sequence>MTETDQWPDIPFEAWKDTCAALHLYTQIVGKYRLAHTPWVNHSWHATLYVNADGLTTGIQPRRFRTTPLYQHQKGPEINSGPRGVGP</sequence>
<reference evidence="3" key="1">
    <citation type="submission" date="2016-10" db="EMBL/GenBank/DDBJ databases">
        <authorList>
            <person name="Varghese N."/>
            <person name="Submissions S."/>
        </authorList>
    </citation>
    <scope>NUCLEOTIDE SEQUENCE [LARGE SCALE GENOMIC DNA]</scope>
    <source>
        <strain evidence="3">CGMCC 1.7715</strain>
    </source>
</reference>
<keyword evidence="3" id="KW-1185">Reference proteome</keyword>
<gene>
    <name evidence="2" type="ORF">SAMN04488060_2283</name>
</gene>
<feature type="region of interest" description="Disordered" evidence="1">
    <location>
        <begin position="65"/>
        <end position="87"/>
    </location>
</feature>
<dbReference type="Proteomes" id="UP000199331">
    <property type="component" value="Unassembled WGS sequence"/>
</dbReference>
<proteinExistence type="predicted"/>
<protein>
    <submittedName>
        <fullName evidence="2">Uncharacterized protein</fullName>
    </submittedName>
</protein>
<dbReference type="EMBL" id="FOWZ01000004">
    <property type="protein sequence ID" value="SFP31309.1"/>
    <property type="molecule type" value="Genomic_DNA"/>
</dbReference>
<dbReference type="RefSeq" id="WP_177201885.1">
    <property type="nucleotide sequence ID" value="NZ_FOWZ01000004.1"/>
</dbReference>
<evidence type="ECO:0000313" key="2">
    <source>
        <dbReference type="EMBL" id="SFP31309.1"/>
    </source>
</evidence>
<name>A0A1I5PB31_9SPHN</name>
<evidence type="ECO:0000313" key="3">
    <source>
        <dbReference type="Proteomes" id="UP000199331"/>
    </source>
</evidence>
<organism evidence="2 3">
    <name type="scientific">Qipengyuania nanhaisediminis</name>
    <dbReference type="NCBI Taxonomy" id="604088"/>
    <lineage>
        <taxon>Bacteria</taxon>
        <taxon>Pseudomonadati</taxon>
        <taxon>Pseudomonadota</taxon>
        <taxon>Alphaproteobacteria</taxon>
        <taxon>Sphingomonadales</taxon>
        <taxon>Erythrobacteraceae</taxon>
        <taxon>Qipengyuania</taxon>
    </lineage>
</organism>
<dbReference type="STRING" id="604088.SAMN04488060_2283"/>
<dbReference type="InterPro" id="IPR046038">
    <property type="entry name" value="DUF5996"/>
</dbReference>
<evidence type="ECO:0000256" key="1">
    <source>
        <dbReference type="SAM" id="MobiDB-lite"/>
    </source>
</evidence>
<accession>A0A1I5PB31</accession>
<dbReference type="Pfam" id="PF19459">
    <property type="entry name" value="DUF5996"/>
    <property type="match status" value="1"/>
</dbReference>
<dbReference type="AlphaFoldDB" id="A0A1I5PB31"/>